<dbReference type="InterPro" id="IPR036388">
    <property type="entry name" value="WH-like_DNA-bd_sf"/>
</dbReference>
<evidence type="ECO:0000313" key="4">
    <source>
        <dbReference type="EMBL" id="PSL05279.1"/>
    </source>
</evidence>
<reference evidence="4 5" key="1">
    <citation type="submission" date="2018-03" db="EMBL/GenBank/DDBJ databases">
        <title>Genomic Encyclopedia of Archaeal and Bacterial Type Strains, Phase II (KMG-II): from individual species to whole genera.</title>
        <authorList>
            <person name="Goeker M."/>
        </authorList>
    </citation>
    <scope>NUCLEOTIDE SEQUENCE [LARGE SCALE GENOMIC DNA]</scope>
    <source>
        <strain evidence="4 5">DSM 45211</strain>
    </source>
</reference>
<dbReference type="Pfam" id="PF00583">
    <property type="entry name" value="Acetyltransf_1"/>
    <property type="match status" value="1"/>
</dbReference>
<dbReference type="InterPro" id="IPR000182">
    <property type="entry name" value="GNAT_dom"/>
</dbReference>
<accession>A0A2P8E729</accession>
<dbReference type="SUPFAM" id="SSF46785">
    <property type="entry name" value="Winged helix' DNA-binding domain"/>
    <property type="match status" value="1"/>
</dbReference>
<name>A0A2P8E729_9ACTN</name>
<gene>
    <name evidence="4" type="ORF">CLV30_104145</name>
</gene>
<dbReference type="CDD" id="cd04301">
    <property type="entry name" value="NAT_SF"/>
    <property type="match status" value="1"/>
</dbReference>
<dbReference type="PROSITE" id="PS50995">
    <property type="entry name" value="HTH_MARR_2"/>
    <property type="match status" value="1"/>
</dbReference>
<dbReference type="Gene3D" id="1.10.10.10">
    <property type="entry name" value="Winged helix-like DNA-binding domain superfamily/Winged helix DNA-binding domain"/>
    <property type="match status" value="1"/>
</dbReference>
<dbReference type="PRINTS" id="PR00598">
    <property type="entry name" value="HTHMARR"/>
</dbReference>
<dbReference type="InterPro" id="IPR050769">
    <property type="entry name" value="NAT_camello-type"/>
</dbReference>
<keyword evidence="1 4" id="KW-0808">Transferase</keyword>
<proteinExistence type="predicted"/>
<dbReference type="OrthoDB" id="273614at2"/>
<comment type="caution">
    <text evidence="4">The sequence shown here is derived from an EMBL/GenBank/DDBJ whole genome shotgun (WGS) entry which is preliminary data.</text>
</comment>
<dbReference type="GO" id="GO:0003700">
    <property type="term" value="F:DNA-binding transcription factor activity"/>
    <property type="evidence" value="ECO:0007669"/>
    <property type="project" value="InterPro"/>
</dbReference>
<keyword evidence="5" id="KW-1185">Reference proteome</keyword>
<evidence type="ECO:0000313" key="5">
    <source>
        <dbReference type="Proteomes" id="UP000243528"/>
    </source>
</evidence>
<feature type="domain" description="HTH marR-type" evidence="2">
    <location>
        <begin position="1"/>
        <end position="140"/>
    </location>
</feature>
<dbReference type="AlphaFoldDB" id="A0A2P8E729"/>
<feature type="domain" description="N-acetyltransferase" evidence="3">
    <location>
        <begin position="151"/>
        <end position="308"/>
    </location>
</feature>
<dbReference type="PANTHER" id="PTHR13947">
    <property type="entry name" value="GNAT FAMILY N-ACETYLTRANSFERASE"/>
    <property type="match status" value="1"/>
</dbReference>
<dbReference type="PANTHER" id="PTHR13947:SF37">
    <property type="entry name" value="LD18367P"/>
    <property type="match status" value="1"/>
</dbReference>
<protein>
    <submittedName>
        <fullName evidence="4">MarR family transcriptional regulator with acetyltransferase activity</fullName>
    </submittedName>
</protein>
<dbReference type="RefSeq" id="WP_106536534.1">
    <property type="nucleotide sequence ID" value="NZ_ML142899.1"/>
</dbReference>
<dbReference type="PROSITE" id="PS51186">
    <property type="entry name" value="GNAT"/>
    <property type="match status" value="1"/>
</dbReference>
<sequence>MTDTDLDCIAAVRSFNRFFTTVMGFLDQGLLQSDYSLTEARVVFELAQQPERDVTELRTTLDIDAGQLSRILARLDGAGLVERSRSSTDGRRHRAALTAAGRDVFAGLDARSNRQAGELLGRLSDEDQRRLVAALGTVRELLDDSATPSGYVIRGLHPGDLGWVVQRNGALYAQEYGWDQTYEALVARIVADYGAEHDPRHEDAWIAEIDGRPAGSVFCMRADETTAKLRLLLVEPSARGLGVGSRLVDECIRFARSAGYSSLVLWTNDVLTAARRIYERAGFRLVDEEAHHSFGQELVGQNWRLELS</sequence>
<dbReference type="InterPro" id="IPR036390">
    <property type="entry name" value="WH_DNA-bd_sf"/>
</dbReference>
<evidence type="ECO:0000256" key="1">
    <source>
        <dbReference type="ARBA" id="ARBA00022679"/>
    </source>
</evidence>
<dbReference type="InterPro" id="IPR000835">
    <property type="entry name" value="HTH_MarR-typ"/>
</dbReference>
<dbReference type="Proteomes" id="UP000243528">
    <property type="component" value="Unassembled WGS sequence"/>
</dbReference>
<dbReference type="GO" id="GO:0008080">
    <property type="term" value="F:N-acetyltransferase activity"/>
    <property type="evidence" value="ECO:0007669"/>
    <property type="project" value="InterPro"/>
</dbReference>
<dbReference type="SUPFAM" id="SSF55729">
    <property type="entry name" value="Acyl-CoA N-acyltransferases (Nat)"/>
    <property type="match status" value="1"/>
</dbReference>
<dbReference type="Gene3D" id="3.40.630.30">
    <property type="match status" value="1"/>
</dbReference>
<dbReference type="Pfam" id="PF12802">
    <property type="entry name" value="MarR_2"/>
    <property type="match status" value="1"/>
</dbReference>
<dbReference type="SMART" id="SM00347">
    <property type="entry name" value="HTH_MARR"/>
    <property type="match status" value="1"/>
</dbReference>
<evidence type="ECO:0000259" key="3">
    <source>
        <dbReference type="PROSITE" id="PS51186"/>
    </source>
</evidence>
<dbReference type="EMBL" id="PYGE01000004">
    <property type="protein sequence ID" value="PSL05279.1"/>
    <property type="molecule type" value="Genomic_DNA"/>
</dbReference>
<evidence type="ECO:0000259" key="2">
    <source>
        <dbReference type="PROSITE" id="PS50995"/>
    </source>
</evidence>
<organism evidence="4 5">
    <name type="scientific">Haloactinopolyspora alba</name>
    <dbReference type="NCBI Taxonomy" id="648780"/>
    <lineage>
        <taxon>Bacteria</taxon>
        <taxon>Bacillati</taxon>
        <taxon>Actinomycetota</taxon>
        <taxon>Actinomycetes</taxon>
        <taxon>Jiangellales</taxon>
        <taxon>Jiangellaceae</taxon>
        <taxon>Haloactinopolyspora</taxon>
    </lineage>
</organism>
<dbReference type="InterPro" id="IPR016181">
    <property type="entry name" value="Acyl_CoA_acyltransferase"/>
</dbReference>